<dbReference type="Pfam" id="PF13177">
    <property type="entry name" value="DNA_pol3_delta2"/>
    <property type="match status" value="1"/>
</dbReference>
<keyword evidence="2" id="KW-1185">Reference proteome</keyword>
<sequence length="359" mass="40382">MWGNNTFPHALLITGAEGTGGLPLALALAQYIFCEQKSEFDSCGKCPGCSKVARLEHADLHLSFPSISHRPGVKPMSKQHMQEFREFVKQTPYGTTFEWLQFIGAENKQGNITADECREIIETLYLRSYEGGKKVLLMWRPEYLGKEGNILLKLIEEPPQDTIMIFVAEQRENILATIRSRTQEVRLVPIPATDIADALTARTATDPSIAAQVAQIAMGSYTEALRLIRHSENDLFPEVRQMFNILFTNNGAGVSKFVEDWSKAGREQQKDLLHYIIQLLEHAIKARYAPNAPIALQAAEAEFVRKLAGTKLSFEGMNDMTKVLGDTIYYIERNAHSKTQLHAMLIKMHHIVLGVKMPI</sequence>
<dbReference type="SUPFAM" id="SSF52540">
    <property type="entry name" value="P-loop containing nucleoside triphosphate hydrolases"/>
    <property type="match status" value="1"/>
</dbReference>
<dbReference type="InterPro" id="IPR027417">
    <property type="entry name" value="P-loop_NTPase"/>
</dbReference>
<protein>
    <submittedName>
        <fullName evidence="1">DNA polymerase III subunit delta</fullName>
    </submittedName>
</protein>
<evidence type="ECO:0000313" key="1">
    <source>
        <dbReference type="EMBL" id="GAA4460986.1"/>
    </source>
</evidence>
<dbReference type="Proteomes" id="UP001500067">
    <property type="component" value="Unassembled WGS sequence"/>
</dbReference>
<dbReference type="PANTHER" id="PTHR11669:SF8">
    <property type="entry name" value="DNA POLYMERASE III SUBUNIT DELTA"/>
    <property type="match status" value="1"/>
</dbReference>
<dbReference type="PANTHER" id="PTHR11669">
    <property type="entry name" value="REPLICATION FACTOR C / DNA POLYMERASE III GAMMA-TAU SUBUNIT"/>
    <property type="match status" value="1"/>
</dbReference>
<dbReference type="InterPro" id="IPR050238">
    <property type="entry name" value="DNA_Rep/Repair_Clamp_Loader"/>
</dbReference>
<evidence type="ECO:0000313" key="2">
    <source>
        <dbReference type="Proteomes" id="UP001500067"/>
    </source>
</evidence>
<dbReference type="EMBL" id="BAABFA010000005">
    <property type="protein sequence ID" value="GAA4460986.1"/>
    <property type="molecule type" value="Genomic_DNA"/>
</dbReference>
<dbReference type="Gene3D" id="3.40.50.300">
    <property type="entry name" value="P-loop containing nucleotide triphosphate hydrolases"/>
    <property type="match status" value="1"/>
</dbReference>
<organism evidence="1 2">
    <name type="scientific">Nemorincola caseinilytica</name>
    <dbReference type="NCBI Taxonomy" id="2054315"/>
    <lineage>
        <taxon>Bacteria</taxon>
        <taxon>Pseudomonadati</taxon>
        <taxon>Bacteroidota</taxon>
        <taxon>Chitinophagia</taxon>
        <taxon>Chitinophagales</taxon>
        <taxon>Chitinophagaceae</taxon>
        <taxon>Nemorincola</taxon>
    </lineage>
</organism>
<name>A0ABP8N440_9BACT</name>
<reference evidence="2" key="1">
    <citation type="journal article" date="2019" name="Int. J. Syst. Evol. Microbiol.">
        <title>The Global Catalogue of Microorganisms (GCM) 10K type strain sequencing project: providing services to taxonomists for standard genome sequencing and annotation.</title>
        <authorList>
            <consortium name="The Broad Institute Genomics Platform"/>
            <consortium name="The Broad Institute Genome Sequencing Center for Infectious Disease"/>
            <person name="Wu L."/>
            <person name="Ma J."/>
        </authorList>
    </citation>
    <scope>NUCLEOTIDE SEQUENCE [LARGE SCALE GENOMIC DNA]</scope>
    <source>
        <strain evidence="2">JCM 32105</strain>
    </source>
</reference>
<gene>
    <name evidence="1" type="ORF">GCM10023093_04800</name>
</gene>
<comment type="caution">
    <text evidence="1">The sequence shown here is derived from an EMBL/GenBank/DDBJ whole genome shotgun (WGS) entry which is preliminary data.</text>
</comment>
<proteinExistence type="predicted"/>
<accession>A0ABP8N440</accession>